<protein>
    <submittedName>
        <fullName evidence="2">Uncharacterized protein</fullName>
    </submittedName>
</protein>
<comment type="caution">
    <text evidence="2">The sequence shown here is derived from an EMBL/GenBank/DDBJ whole genome shotgun (WGS) entry which is preliminary data.</text>
</comment>
<evidence type="ECO:0000313" key="3">
    <source>
        <dbReference type="Proteomes" id="UP000054937"/>
    </source>
</evidence>
<proteinExistence type="predicted"/>
<keyword evidence="1" id="KW-0472">Membrane</keyword>
<name>A0A0V0QWD7_PSEPJ</name>
<organism evidence="2 3">
    <name type="scientific">Pseudocohnilembus persalinus</name>
    <name type="common">Ciliate</name>
    <dbReference type="NCBI Taxonomy" id="266149"/>
    <lineage>
        <taxon>Eukaryota</taxon>
        <taxon>Sar</taxon>
        <taxon>Alveolata</taxon>
        <taxon>Ciliophora</taxon>
        <taxon>Intramacronucleata</taxon>
        <taxon>Oligohymenophorea</taxon>
        <taxon>Scuticociliatia</taxon>
        <taxon>Philasterida</taxon>
        <taxon>Pseudocohnilembidae</taxon>
        <taxon>Pseudocohnilembus</taxon>
    </lineage>
</organism>
<sequence length="225" mass="25608">MTTIKMEKMTIVQDAPYTVKNVQTKTIVKLVYRLLGKEMYPNNAIVKMAIIKMEKMMIVQNVVNTVQSVLVQTSVIVVVFLVHQEIKPINVIAKMGIIKTQKAIIVCLVHLSVKLVFHLINAKNVKIPIKRDSNVNFKKTNIFYQHNNNKGAIKDVIQSVMVVRKIQVHVQNARVKIEKIQMENANVCLDIMIRVVTLKAVQAAKRIVNTVIQKNTAKNVKKDIF</sequence>
<accession>A0A0V0QWD7</accession>
<keyword evidence="3" id="KW-1185">Reference proteome</keyword>
<keyword evidence="1" id="KW-1133">Transmembrane helix</keyword>
<dbReference type="EMBL" id="LDAU01000095">
    <property type="protein sequence ID" value="KRX06542.1"/>
    <property type="molecule type" value="Genomic_DNA"/>
</dbReference>
<dbReference type="AlphaFoldDB" id="A0A0V0QWD7"/>
<reference evidence="2 3" key="1">
    <citation type="journal article" date="2015" name="Sci. Rep.">
        <title>Genome of the facultative scuticociliatosis pathogen Pseudocohnilembus persalinus provides insight into its virulence through horizontal gene transfer.</title>
        <authorList>
            <person name="Xiong J."/>
            <person name="Wang G."/>
            <person name="Cheng J."/>
            <person name="Tian M."/>
            <person name="Pan X."/>
            <person name="Warren A."/>
            <person name="Jiang C."/>
            <person name="Yuan D."/>
            <person name="Miao W."/>
        </authorList>
    </citation>
    <scope>NUCLEOTIDE SEQUENCE [LARGE SCALE GENOMIC DNA]</scope>
    <source>
        <strain evidence="2">36N120E</strain>
    </source>
</reference>
<keyword evidence="1" id="KW-0812">Transmembrane</keyword>
<evidence type="ECO:0000313" key="2">
    <source>
        <dbReference type="EMBL" id="KRX06542.1"/>
    </source>
</evidence>
<dbReference type="Proteomes" id="UP000054937">
    <property type="component" value="Unassembled WGS sequence"/>
</dbReference>
<evidence type="ECO:0000256" key="1">
    <source>
        <dbReference type="SAM" id="Phobius"/>
    </source>
</evidence>
<gene>
    <name evidence="2" type="ORF">PPERSA_10400</name>
</gene>
<feature type="transmembrane region" description="Helical" evidence="1">
    <location>
        <begin position="103"/>
        <end position="121"/>
    </location>
</feature>
<dbReference type="InParanoid" id="A0A0V0QWD7"/>
<feature type="transmembrane region" description="Helical" evidence="1">
    <location>
        <begin position="62"/>
        <end position="83"/>
    </location>
</feature>